<comment type="caution">
    <text evidence="1">The sequence shown here is derived from an EMBL/GenBank/DDBJ whole genome shotgun (WGS) entry which is preliminary data.</text>
</comment>
<dbReference type="EMBL" id="SKBM01000001">
    <property type="protein sequence ID" value="TCZ66842.1"/>
    <property type="molecule type" value="Genomic_DNA"/>
</dbReference>
<dbReference type="RefSeq" id="WP_132283851.1">
    <property type="nucleotide sequence ID" value="NZ_SKBM01000001.1"/>
</dbReference>
<evidence type="ECO:0000313" key="2">
    <source>
        <dbReference type="Proteomes" id="UP000295023"/>
    </source>
</evidence>
<protein>
    <submittedName>
        <fullName evidence="1">Uncharacterized protein</fullName>
    </submittedName>
</protein>
<name>A0A4R4DUP6_9PROT</name>
<evidence type="ECO:0000313" key="1">
    <source>
        <dbReference type="EMBL" id="TCZ66842.1"/>
    </source>
</evidence>
<organism evidence="1 2">
    <name type="scientific">Roseicella aquatilis</name>
    <dbReference type="NCBI Taxonomy" id="2527868"/>
    <lineage>
        <taxon>Bacteria</taxon>
        <taxon>Pseudomonadati</taxon>
        <taxon>Pseudomonadota</taxon>
        <taxon>Alphaproteobacteria</taxon>
        <taxon>Acetobacterales</taxon>
        <taxon>Roseomonadaceae</taxon>
        <taxon>Roseicella</taxon>
    </lineage>
</organism>
<dbReference type="AlphaFoldDB" id="A0A4R4DUP6"/>
<gene>
    <name evidence="1" type="ORF">EXY23_01685</name>
</gene>
<accession>A0A4R4DUP6</accession>
<dbReference type="Proteomes" id="UP000295023">
    <property type="component" value="Unassembled WGS sequence"/>
</dbReference>
<reference evidence="1 2" key="1">
    <citation type="submission" date="2019-03" db="EMBL/GenBank/DDBJ databases">
        <title>Paracraurococcus aquatilis NE82 genome sequence.</title>
        <authorList>
            <person name="Zhao Y."/>
            <person name="Du Z."/>
        </authorList>
    </citation>
    <scope>NUCLEOTIDE SEQUENCE [LARGE SCALE GENOMIC DNA]</scope>
    <source>
        <strain evidence="1 2">NE82</strain>
    </source>
</reference>
<proteinExistence type="predicted"/>
<keyword evidence="2" id="KW-1185">Reference proteome</keyword>
<sequence length="168" mass="17583">MSGPIRVARTPSGALTYAVPVPPEHLPAVPPEDLLAAWSLARRAAALHLWGPPRLLRFARPGGEATEIAIADADAGCWAEAIDNGIGLGTLAGLALCLRLLALVEVLARVPALAPLFDVTPDGIDLHPALLDAAARLPLDAGARFDEAAIRRLLSSRLPPGADRRRIA</sequence>